<dbReference type="InterPro" id="IPR010982">
    <property type="entry name" value="Lambda_DNA-bd_dom_sf"/>
</dbReference>
<evidence type="ECO:0000256" key="3">
    <source>
        <dbReference type="ARBA" id="ARBA00023163"/>
    </source>
</evidence>
<feature type="domain" description="HTH cro/C1-type" evidence="4">
    <location>
        <begin position="65"/>
        <end position="114"/>
    </location>
</feature>
<dbReference type="RefSeq" id="WP_132301797.1">
    <property type="nucleotide sequence ID" value="NZ_JBPDVQ010000014.1"/>
</dbReference>
<accession>A0A4R1KZS9</accession>
<evidence type="ECO:0000259" key="4">
    <source>
        <dbReference type="PROSITE" id="PS50943"/>
    </source>
</evidence>
<keyword evidence="2" id="KW-0238">DNA-binding</keyword>
<sequence>MSDIQEKIQAKTKNWDIEAMVNAVIADDPDAVVIRESLTEALMDAKQGKHGRITYVETSPVTETRNRTGLSQRKFAERLGISVHTLKSWEQGQRNPSGAAVALLKLLNKHPDLVVELG</sequence>
<evidence type="ECO:0000256" key="2">
    <source>
        <dbReference type="ARBA" id="ARBA00023125"/>
    </source>
</evidence>
<dbReference type="AlphaFoldDB" id="A0A4R1KZS9"/>
<dbReference type="InterPro" id="IPR052359">
    <property type="entry name" value="HTH-type_reg/antitoxin"/>
</dbReference>
<dbReference type="Proteomes" id="UP000295496">
    <property type="component" value="Unassembled WGS sequence"/>
</dbReference>
<dbReference type="PANTHER" id="PTHR36511:SF4">
    <property type="entry name" value="ANTITOXIN MQSA"/>
    <property type="match status" value="1"/>
</dbReference>
<evidence type="ECO:0000256" key="1">
    <source>
        <dbReference type="ARBA" id="ARBA00023015"/>
    </source>
</evidence>
<dbReference type="Pfam" id="PF15731">
    <property type="entry name" value="MqsA_antitoxin"/>
    <property type="match status" value="1"/>
</dbReference>
<evidence type="ECO:0000313" key="5">
    <source>
        <dbReference type="EMBL" id="TCK70130.1"/>
    </source>
</evidence>
<dbReference type="EMBL" id="SMGJ01000003">
    <property type="protein sequence ID" value="TCK70130.1"/>
    <property type="molecule type" value="Genomic_DNA"/>
</dbReference>
<dbReference type="CDD" id="cd00093">
    <property type="entry name" value="HTH_XRE"/>
    <property type="match status" value="1"/>
</dbReference>
<dbReference type="SUPFAM" id="SSF47413">
    <property type="entry name" value="lambda repressor-like DNA-binding domains"/>
    <property type="match status" value="1"/>
</dbReference>
<comment type="caution">
    <text evidence="5">The sequence shown here is derived from an EMBL/GenBank/DDBJ whole genome shotgun (WGS) entry which is preliminary data.</text>
</comment>
<keyword evidence="3" id="KW-0804">Transcription</keyword>
<protein>
    <submittedName>
        <fullName evidence="5">Putative transcriptional regulator</fullName>
    </submittedName>
</protein>
<evidence type="ECO:0000313" key="6">
    <source>
        <dbReference type="Proteomes" id="UP000295496"/>
    </source>
</evidence>
<name>A0A4R1KZS9_9PAST</name>
<organism evidence="5 6">
    <name type="scientific">Lonepinella koalarum</name>
    <dbReference type="NCBI Taxonomy" id="53417"/>
    <lineage>
        <taxon>Bacteria</taxon>
        <taxon>Pseudomonadati</taxon>
        <taxon>Pseudomonadota</taxon>
        <taxon>Gammaproteobacteria</taxon>
        <taxon>Pasteurellales</taxon>
        <taxon>Pasteurellaceae</taxon>
        <taxon>Lonepinella</taxon>
    </lineage>
</organism>
<dbReference type="SMART" id="SM00530">
    <property type="entry name" value="HTH_XRE"/>
    <property type="match status" value="1"/>
</dbReference>
<reference evidence="5 6" key="1">
    <citation type="submission" date="2019-03" db="EMBL/GenBank/DDBJ databases">
        <title>Genomic Encyclopedia of Type Strains, Phase IV (KMG-IV): sequencing the most valuable type-strain genomes for metagenomic binning, comparative biology and taxonomic classification.</title>
        <authorList>
            <person name="Goeker M."/>
        </authorList>
    </citation>
    <scope>NUCLEOTIDE SEQUENCE [LARGE SCALE GENOMIC DNA]</scope>
    <source>
        <strain evidence="5 6">DSM 10053</strain>
    </source>
</reference>
<dbReference type="Gene3D" id="1.10.260.40">
    <property type="entry name" value="lambda repressor-like DNA-binding domains"/>
    <property type="match status" value="1"/>
</dbReference>
<dbReference type="InterPro" id="IPR001387">
    <property type="entry name" value="Cro/C1-type_HTH"/>
</dbReference>
<dbReference type="InterPro" id="IPR032758">
    <property type="entry name" value="MqsA/HigA-2"/>
</dbReference>
<dbReference type="PANTHER" id="PTHR36511">
    <property type="entry name" value="MERR FAMILY BACTERIAL REGULATORY PROTEIN"/>
    <property type="match status" value="1"/>
</dbReference>
<dbReference type="GO" id="GO:0003677">
    <property type="term" value="F:DNA binding"/>
    <property type="evidence" value="ECO:0007669"/>
    <property type="project" value="UniProtKB-KW"/>
</dbReference>
<proteinExistence type="predicted"/>
<keyword evidence="6" id="KW-1185">Reference proteome</keyword>
<keyword evidence="1" id="KW-0805">Transcription regulation</keyword>
<dbReference type="PROSITE" id="PS50943">
    <property type="entry name" value="HTH_CROC1"/>
    <property type="match status" value="1"/>
</dbReference>
<gene>
    <name evidence="5" type="ORF">EV692_1356</name>
</gene>